<dbReference type="InterPro" id="IPR043502">
    <property type="entry name" value="DNA/RNA_pol_sf"/>
</dbReference>
<dbReference type="InterPro" id="IPR041373">
    <property type="entry name" value="RT_RNaseH"/>
</dbReference>
<keyword evidence="5" id="KW-0378">Hydrolase</keyword>
<keyword evidence="4" id="KW-0255">Endonuclease</keyword>
<dbReference type="GO" id="GO:0016787">
    <property type="term" value="F:hydrolase activity"/>
    <property type="evidence" value="ECO:0007669"/>
    <property type="project" value="UniProtKB-KW"/>
</dbReference>
<reference evidence="8" key="1">
    <citation type="journal article" date="1997" name="Nucleic Acids Res.">
        <title>tRNAscan-SE: a program for improved detection of transfer RNA genes in genomic sequence.</title>
        <authorList>
            <person name="Lowe T.M."/>
            <person name="Eddy S.R."/>
        </authorList>
    </citation>
    <scope>NUCLEOTIDE SEQUENCE [LARGE SCALE GENOMIC DNA]</scope>
    <source>
        <strain evidence="8">r\B97-61/B2</strain>
    </source>
</reference>
<dbReference type="PANTHER" id="PTHR37984">
    <property type="entry name" value="PROTEIN CBG26694"/>
    <property type="match status" value="1"/>
</dbReference>
<dbReference type="PANTHER" id="PTHR37984:SF5">
    <property type="entry name" value="PROTEIN NYNRIN-LIKE"/>
    <property type="match status" value="1"/>
</dbReference>
<dbReference type="KEGG" id="tcc:108663028"/>
<evidence type="ECO:0000256" key="6">
    <source>
        <dbReference type="ARBA" id="ARBA00022918"/>
    </source>
</evidence>
<dbReference type="PROSITE" id="PS50994">
    <property type="entry name" value="INTEGRASE"/>
    <property type="match status" value="1"/>
</dbReference>
<proteinExistence type="predicted"/>
<dbReference type="Pfam" id="PF00665">
    <property type="entry name" value="rve"/>
    <property type="match status" value="1"/>
</dbReference>
<dbReference type="Pfam" id="PF17917">
    <property type="entry name" value="RT_RNaseH"/>
    <property type="match status" value="1"/>
</dbReference>
<dbReference type="GO" id="GO:0015074">
    <property type="term" value="P:DNA integration"/>
    <property type="evidence" value="ECO:0007669"/>
    <property type="project" value="InterPro"/>
</dbReference>
<dbReference type="InterPro" id="IPR012337">
    <property type="entry name" value="RNaseH-like_sf"/>
</dbReference>
<dbReference type="Gene3D" id="3.30.420.10">
    <property type="entry name" value="Ribonuclease H-like superfamily/Ribonuclease H"/>
    <property type="match status" value="1"/>
</dbReference>
<dbReference type="RefSeq" id="XP_017981004.1">
    <property type="nucleotide sequence ID" value="XM_018125515.1"/>
</dbReference>
<dbReference type="Gramene" id="Tc08v2_t013370.1">
    <property type="protein sequence ID" value="Tc08v2_p013370.1"/>
    <property type="gene ID" value="Tc08v2_g013370"/>
</dbReference>
<gene>
    <name evidence="9" type="primary">LOC108663028</name>
</gene>
<dbReference type="AlphaFoldDB" id="A0AB32WPF4"/>
<dbReference type="Gene3D" id="3.10.10.10">
    <property type="entry name" value="HIV Type 1 Reverse Transcriptase, subunit A, domain 1"/>
    <property type="match status" value="1"/>
</dbReference>
<reference evidence="9" key="2">
    <citation type="submission" date="2025-08" db="UniProtKB">
        <authorList>
            <consortium name="RefSeq"/>
        </authorList>
    </citation>
    <scope>IDENTIFICATION</scope>
</reference>
<evidence type="ECO:0000256" key="3">
    <source>
        <dbReference type="ARBA" id="ARBA00022722"/>
    </source>
</evidence>
<dbReference type="SUPFAM" id="SSF56672">
    <property type="entry name" value="DNA/RNA polymerases"/>
    <property type="match status" value="1"/>
</dbReference>
<dbReference type="FunFam" id="3.10.20.370:FF:000001">
    <property type="entry name" value="Retrovirus-related Pol polyprotein from transposon 17.6-like protein"/>
    <property type="match status" value="1"/>
</dbReference>
<keyword evidence="2" id="KW-0548">Nucleotidyltransferase</keyword>
<dbReference type="Proteomes" id="UP000694886">
    <property type="component" value="Chromosome 8"/>
</dbReference>
<dbReference type="GeneID" id="108663028"/>
<evidence type="ECO:0000313" key="9">
    <source>
        <dbReference type="RefSeq" id="XP_017981004.1"/>
    </source>
</evidence>
<organism evidence="8 9">
    <name type="scientific">Theobroma cacao</name>
    <name type="common">Cacao</name>
    <name type="synonym">Cocoa</name>
    <dbReference type="NCBI Taxonomy" id="3641"/>
    <lineage>
        <taxon>Eukaryota</taxon>
        <taxon>Viridiplantae</taxon>
        <taxon>Streptophyta</taxon>
        <taxon>Embryophyta</taxon>
        <taxon>Tracheophyta</taxon>
        <taxon>Spermatophyta</taxon>
        <taxon>Magnoliopsida</taxon>
        <taxon>eudicotyledons</taxon>
        <taxon>Gunneridae</taxon>
        <taxon>Pentapetalae</taxon>
        <taxon>rosids</taxon>
        <taxon>malvids</taxon>
        <taxon>Malvales</taxon>
        <taxon>Malvaceae</taxon>
        <taxon>Byttnerioideae</taxon>
        <taxon>Theobroma</taxon>
    </lineage>
</organism>
<keyword evidence="1" id="KW-0808">Transferase</keyword>
<dbReference type="GO" id="GO:0003964">
    <property type="term" value="F:RNA-directed DNA polymerase activity"/>
    <property type="evidence" value="ECO:0007669"/>
    <property type="project" value="UniProtKB-KW"/>
</dbReference>
<accession>A0AB32WPF4</accession>
<evidence type="ECO:0000259" key="7">
    <source>
        <dbReference type="PROSITE" id="PS50994"/>
    </source>
</evidence>
<keyword evidence="3" id="KW-0540">Nuclease</keyword>
<evidence type="ECO:0000256" key="5">
    <source>
        <dbReference type="ARBA" id="ARBA00022801"/>
    </source>
</evidence>
<evidence type="ECO:0000256" key="1">
    <source>
        <dbReference type="ARBA" id="ARBA00022679"/>
    </source>
</evidence>
<feature type="domain" description="Integrase catalytic" evidence="7">
    <location>
        <begin position="483"/>
        <end position="650"/>
    </location>
</feature>
<dbReference type="GO" id="GO:0004519">
    <property type="term" value="F:endonuclease activity"/>
    <property type="evidence" value="ECO:0007669"/>
    <property type="project" value="UniProtKB-KW"/>
</dbReference>
<dbReference type="Gene3D" id="3.10.20.370">
    <property type="match status" value="1"/>
</dbReference>
<dbReference type="SUPFAM" id="SSF53098">
    <property type="entry name" value="Ribonuclease H-like"/>
    <property type="match status" value="1"/>
</dbReference>
<evidence type="ECO:0000256" key="4">
    <source>
        <dbReference type="ARBA" id="ARBA00022759"/>
    </source>
</evidence>
<dbReference type="InterPro" id="IPR036397">
    <property type="entry name" value="RNaseH_sf"/>
</dbReference>
<dbReference type="CDD" id="cd09274">
    <property type="entry name" value="RNase_HI_RT_Ty3"/>
    <property type="match status" value="1"/>
</dbReference>
<protein>
    <submittedName>
        <fullName evidence="9">Uncharacterized protein LOC108663028</fullName>
    </submittedName>
</protein>
<dbReference type="GO" id="GO:0003676">
    <property type="term" value="F:nucleic acid binding"/>
    <property type="evidence" value="ECO:0007669"/>
    <property type="project" value="InterPro"/>
</dbReference>
<keyword evidence="6" id="KW-0695">RNA-directed DNA polymerase</keyword>
<evidence type="ECO:0000256" key="2">
    <source>
        <dbReference type="ARBA" id="ARBA00022695"/>
    </source>
</evidence>
<name>A0AB32WPF4_THECC</name>
<evidence type="ECO:0000313" key="8">
    <source>
        <dbReference type="Proteomes" id="UP000694886"/>
    </source>
</evidence>
<sequence>MLASKPSIEEPPILESKPLPAHLRYAFLGKSSTLLVIISAAITNMQEEKLLTTLREIKKAIGRTIADIKGISPSVCMHKILLEENHKVTIERQRRLNPIMKKVVKKEIIKWLDAEIIYPISDSSWVSLVQCVPKKRGMIVVANDNNELIPTRTMIGWRMCMDYYKLNKVRRKDHFPLPFIDQMLDSLADMMDKCLEVFVDDFYVFGNNFGNCLLNLAKISSSGIEVDKVKIEAIEKLPPPINVKDVPFKFDNECLATFDELKKRLISAPIIISLDWTLPFELTCDASDYVVGAILGQRKDKIFHSIYYASKTLNKAQKNYTTTEMKLLAVVFVFDKFRSYLIGMKVIVYINHSAIKYLIYKKDAKPRLIRWILLLQEFDLEIHDKKGTENQVADYLSRLEIKDQGKDSTLIKETFPDEQILQVGKKSLPYVKTRLQKMRSRRRDSKCASPLPFFRLWRTLWRNKDCCYSPSIRCQRVGNISRRHEMPFNNILEIEIFDVWGIDFMGPFISSYNNKYILLAVDYVSKWVEVATFPHNDSKVVMNFIKKNIFTQFRIAKAIISDEGSHFCNKYFDALLAKYGVKHKVATTYHPQTSGQAKVSNRKIKRILEKIVCPTRKNKVKRLDDALWAYRTAYKTPIGMSPYKLIFSKACHLPVELEHDAY</sequence>
<dbReference type="InterPro" id="IPR001584">
    <property type="entry name" value="Integrase_cat-core"/>
</dbReference>
<dbReference type="InterPro" id="IPR050951">
    <property type="entry name" value="Retrovirus_Pol_polyprotein"/>
</dbReference>